<dbReference type="OrthoDB" id="1916325at2759"/>
<dbReference type="InterPro" id="IPR021924">
    <property type="entry name" value="DUF3537"/>
</dbReference>
<proteinExistence type="predicted"/>
<organism evidence="2 3">
    <name type="scientific">Gossypium barbadense</name>
    <name type="common">Sea Island cotton</name>
    <name type="synonym">Hibiscus barbadensis</name>
    <dbReference type="NCBI Taxonomy" id="3634"/>
    <lineage>
        <taxon>Eukaryota</taxon>
        <taxon>Viridiplantae</taxon>
        <taxon>Streptophyta</taxon>
        <taxon>Embryophyta</taxon>
        <taxon>Tracheophyta</taxon>
        <taxon>Spermatophyta</taxon>
        <taxon>Magnoliopsida</taxon>
        <taxon>eudicotyledons</taxon>
        <taxon>Gunneridae</taxon>
        <taxon>Pentapetalae</taxon>
        <taxon>rosids</taxon>
        <taxon>malvids</taxon>
        <taxon>Malvales</taxon>
        <taxon>Malvaceae</taxon>
        <taxon>Malvoideae</taxon>
        <taxon>Gossypium</taxon>
    </lineage>
</organism>
<dbReference type="EMBL" id="KZ663319">
    <property type="protein sequence ID" value="PPS13742.1"/>
    <property type="molecule type" value="Genomic_DNA"/>
</dbReference>
<feature type="transmembrane region" description="Helical" evidence="1">
    <location>
        <begin position="93"/>
        <end position="110"/>
    </location>
</feature>
<keyword evidence="1" id="KW-0812">Transmembrane</keyword>
<reference evidence="2 3" key="1">
    <citation type="submission" date="2015-01" db="EMBL/GenBank/DDBJ databases">
        <title>Genome of allotetraploid Gossypium barbadense reveals genomic plasticity and fiber elongation in cotton evolution.</title>
        <authorList>
            <person name="Chen X."/>
            <person name="Liu X."/>
            <person name="Zhao B."/>
            <person name="Zheng H."/>
            <person name="Hu Y."/>
            <person name="Lu G."/>
            <person name="Yang C."/>
            <person name="Chen J."/>
            <person name="Shan C."/>
            <person name="Zhang L."/>
            <person name="Zhou Y."/>
            <person name="Wang L."/>
            <person name="Guo W."/>
            <person name="Bai Y."/>
            <person name="Ruan J."/>
            <person name="Shangguan X."/>
            <person name="Mao Y."/>
            <person name="Jiang J."/>
            <person name="Zhu Y."/>
            <person name="Lei J."/>
            <person name="Kang H."/>
            <person name="Chen S."/>
            <person name="He X."/>
            <person name="Wang R."/>
            <person name="Wang Y."/>
            <person name="Chen J."/>
            <person name="Wang L."/>
            <person name="Yu S."/>
            <person name="Wang B."/>
            <person name="Wei J."/>
            <person name="Song S."/>
            <person name="Lu X."/>
            <person name="Gao Z."/>
            <person name="Gu W."/>
            <person name="Deng X."/>
            <person name="Ma D."/>
            <person name="Wang S."/>
            <person name="Liang W."/>
            <person name="Fang L."/>
            <person name="Cai C."/>
            <person name="Zhu X."/>
            <person name="Zhou B."/>
            <person name="Zhang Y."/>
            <person name="Chen Z."/>
            <person name="Xu S."/>
            <person name="Zhu R."/>
            <person name="Wang S."/>
            <person name="Zhang T."/>
            <person name="Zhao G."/>
        </authorList>
    </citation>
    <scope>NUCLEOTIDE SEQUENCE [LARGE SCALE GENOMIC DNA]</scope>
    <source>
        <strain evidence="3">cv. Xinhai21</strain>
        <tissue evidence="2">Leaf</tissue>
    </source>
</reference>
<accession>A0A2P5YDQ7</accession>
<name>A0A2P5YDQ7_GOSBA</name>
<keyword evidence="1" id="KW-1133">Transmembrane helix</keyword>
<dbReference type="Proteomes" id="UP000239757">
    <property type="component" value="Unassembled WGS sequence"/>
</dbReference>
<sequence>MSFVCLTSFVKKYGLKRFLFFDKLCNESEIVRKGYTAKLNRSLKIVSSFVIPCFLAETAYKVWWYASGASQIPFLGIVWLSDSVACFMELCSWLYRTTVFFLVCVLFHLVCNLQVLRLQDFAQVFQVDSDVGSQFTSLLVTLKATSELNIYKAGELLKLDPVNPNMSSTHPCLTIESQQLELAQPERKNDPV</sequence>
<gene>
    <name evidence="2" type="ORF">GOBAR_AA06863</name>
</gene>
<dbReference type="Pfam" id="PF12056">
    <property type="entry name" value="DUF3537"/>
    <property type="match status" value="1"/>
</dbReference>
<evidence type="ECO:0000313" key="3">
    <source>
        <dbReference type="Proteomes" id="UP000239757"/>
    </source>
</evidence>
<dbReference type="PANTHER" id="PTHR31963:SF16">
    <property type="entry name" value="OS06G0635200 PROTEIN"/>
    <property type="match status" value="1"/>
</dbReference>
<dbReference type="PANTHER" id="PTHR31963">
    <property type="entry name" value="RAS GUANINE NUCLEOTIDE EXCHANGE FACTOR K"/>
    <property type="match status" value="1"/>
</dbReference>
<keyword evidence="1" id="KW-0472">Membrane</keyword>
<protein>
    <submittedName>
        <fullName evidence="2">Uncharacterized protein</fullName>
    </submittedName>
</protein>
<evidence type="ECO:0000256" key="1">
    <source>
        <dbReference type="SAM" id="Phobius"/>
    </source>
</evidence>
<evidence type="ECO:0000313" key="2">
    <source>
        <dbReference type="EMBL" id="PPS13742.1"/>
    </source>
</evidence>
<dbReference type="AlphaFoldDB" id="A0A2P5YDQ7"/>